<dbReference type="InterPro" id="IPR029063">
    <property type="entry name" value="SAM-dependent_MTases_sf"/>
</dbReference>
<accession>A0ABT6HUC5</accession>
<dbReference type="Proteomes" id="UP001223144">
    <property type="component" value="Unassembled WGS sequence"/>
</dbReference>
<dbReference type="RefSeq" id="WP_279931363.1">
    <property type="nucleotide sequence ID" value="NZ_JARWBG010000040.1"/>
</dbReference>
<dbReference type="GO" id="GO:0032259">
    <property type="term" value="P:methylation"/>
    <property type="evidence" value="ECO:0007669"/>
    <property type="project" value="UniProtKB-KW"/>
</dbReference>
<gene>
    <name evidence="1" type="ORF">QCN29_26800</name>
</gene>
<keyword evidence="1" id="KW-0808">Transferase</keyword>
<name>A0ABT6HUC5_9ACTN</name>
<evidence type="ECO:0000313" key="1">
    <source>
        <dbReference type="EMBL" id="MDH2392321.1"/>
    </source>
</evidence>
<keyword evidence="1" id="KW-0489">Methyltransferase</keyword>
<sequence>MPEYQPRWVGGREVGEGIRKAAPRYEAIAAELTGHTGFSVLDLGAYNAYFSLRLAEDFDARCTAVDDYRGLPSALAQAADSRVTGIYRRLTPESLAGLGDFDVILCLSVLHHVPWWRAMLEMISEQGRVLFIETATANEVLPKARAHCPEIPAAVEDLAGRIICRSHGYKSKKQRPLRVVGSLG</sequence>
<dbReference type="GO" id="GO:0008168">
    <property type="term" value="F:methyltransferase activity"/>
    <property type="evidence" value="ECO:0007669"/>
    <property type="project" value="UniProtKB-KW"/>
</dbReference>
<dbReference type="Pfam" id="PF13489">
    <property type="entry name" value="Methyltransf_23"/>
    <property type="match status" value="1"/>
</dbReference>
<evidence type="ECO:0000313" key="2">
    <source>
        <dbReference type="Proteomes" id="UP001223144"/>
    </source>
</evidence>
<organism evidence="1 2">
    <name type="scientific">Streptomyces chengmaiensis</name>
    <dbReference type="NCBI Taxonomy" id="3040919"/>
    <lineage>
        <taxon>Bacteria</taxon>
        <taxon>Bacillati</taxon>
        <taxon>Actinomycetota</taxon>
        <taxon>Actinomycetes</taxon>
        <taxon>Kitasatosporales</taxon>
        <taxon>Streptomycetaceae</taxon>
        <taxon>Streptomyces</taxon>
    </lineage>
</organism>
<dbReference type="EMBL" id="JARWBG010000040">
    <property type="protein sequence ID" value="MDH2392321.1"/>
    <property type="molecule type" value="Genomic_DNA"/>
</dbReference>
<dbReference type="CDD" id="cd02440">
    <property type="entry name" value="AdoMet_MTases"/>
    <property type="match status" value="1"/>
</dbReference>
<reference evidence="1 2" key="1">
    <citation type="submission" date="2023-04" db="EMBL/GenBank/DDBJ databases">
        <title>Streptomyces chengmaiensis sp. nov. isolated from the stem of mangrove plant in Hainan.</title>
        <authorList>
            <person name="Huang X."/>
            <person name="Zhou S."/>
            <person name="Chu X."/>
            <person name="Xie Y."/>
            <person name="Lin Y."/>
        </authorList>
    </citation>
    <scope>NUCLEOTIDE SEQUENCE [LARGE SCALE GENOMIC DNA]</scope>
    <source>
        <strain evidence="1 2">HNM0663</strain>
    </source>
</reference>
<dbReference type="SUPFAM" id="SSF53335">
    <property type="entry name" value="S-adenosyl-L-methionine-dependent methyltransferases"/>
    <property type="match status" value="1"/>
</dbReference>
<comment type="caution">
    <text evidence="1">The sequence shown here is derived from an EMBL/GenBank/DDBJ whole genome shotgun (WGS) entry which is preliminary data.</text>
</comment>
<proteinExistence type="predicted"/>
<keyword evidence="2" id="KW-1185">Reference proteome</keyword>
<dbReference type="Gene3D" id="3.40.50.150">
    <property type="entry name" value="Vaccinia Virus protein VP39"/>
    <property type="match status" value="1"/>
</dbReference>
<protein>
    <submittedName>
        <fullName evidence="1">Methyltransferase domain-containing protein</fullName>
    </submittedName>
</protein>